<feature type="region of interest" description="Disordered" evidence="1">
    <location>
        <begin position="1"/>
        <end position="26"/>
    </location>
</feature>
<accession>A0A816HB48</accession>
<feature type="region of interest" description="Disordered" evidence="1">
    <location>
        <begin position="153"/>
        <end position="222"/>
    </location>
</feature>
<protein>
    <submittedName>
        <fullName evidence="2">Uncharacterized protein</fullName>
    </submittedName>
</protein>
<sequence>MKPRMMPPNTYGPRGPAPPPPPQLIMQQQQQPIIYDHNSLYRQQQPPPPPQHIATLQTNSHINDSLLNQSKHPHQQQPMPQQVLHLPSGMLTTDDNILKSLLQINPQANSEEIATLKARTSGNVMSNGISTDNNDSYDNSQMQIHDNAPHAYANNHHHHLYNPPINTPSHPNPPPQSAPTAKIPKPRKKRKPNEMNASFDEDVPAKSRKRKKKGTEETEKFVEHSLQQLRDLPMLTPLEPLIDISSELSLSLPIDLPDKKYQYQGEFGNVFIETINDYYRPQRRPPPKPVSATIPANSLSALERRYRICSTLLDHPPRLPSPPLAMDSNDKLSGLLTKEENHEIRDDESIISTSTLAEDDTILNNIEMENNQLLKTLSSNNDYRSLSPVFIS</sequence>
<evidence type="ECO:0000313" key="3">
    <source>
        <dbReference type="Proteomes" id="UP000663828"/>
    </source>
</evidence>
<proteinExistence type="predicted"/>
<keyword evidence="3" id="KW-1185">Reference proteome</keyword>
<comment type="caution">
    <text evidence="2">The sequence shown here is derived from an EMBL/GenBank/DDBJ whole genome shotgun (WGS) entry which is preliminary data.</text>
</comment>
<name>A0A816HB48_ADIRI</name>
<evidence type="ECO:0000313" key="2">
    <source>
        <dbReference type="EMBL" id="CAF1683806.1"/>
    </source>
</evidence>
<feature type="region of interest" description="Disordered" evidence="1">
    <location>
        <begin position="123"/>
        <end position="142"/>
    </location>
</feature>
<organism evidence="2 3">
    <name type="scientific">Adineta ricciae</name>
    <name type="common">Rotifer</name>
    <dbReference type="NCBI Taxonomy" id="249248"/>
    <lineage>
        <taxon>Eukaryota</taxon>
        <taxon>Metazoa</taxon>
        <taxon>Spiralia</taxon>
        <taxon>Gnathifera</taxon>
        <taxon>Rotifera</taxon>
        <taxon>Eurotatoria</taxon>
        <taxon>Bdelloidea</taxon>
        <taxon>Adinetida</taxon>
        <taxon>Adinetidae</taxon>
        <taxon>Adineta</taxon>
    </lineage>
</organism>
<dbReference type="Proteomes" id="UP000663828">
    <property type="component" value="Unassembled WGS sequence"/>
</dbReference>
<feature type="non-terminal residue" evidence="2">
    <location>
        <position position="1"/>
    </location>
</feature>
<gene>
    <name evidence="2" type="ORF">XAT740_LOCUS61303</name>
</gene>
<dbReference type="AlphaFoldDB" id="A0A816HB48"/>
<reference evidence="2" key="1">
    <citation type="submission" date="2021-02" db="EMBL/GenBank/DDBJ databases">
        <authorList>
            <person name="Nowell W R."/>
        </authorList>
    </citation>
    <scope>NUCLEOTIDE SEQUENCE</scope>
</reference>
<evidence type="ECO:0000256" key="1">
    <source>
        <dbReference type="SAM" id="MobiDB-lite"/>
    </source>
</evidence>
<dbReference type="EMBL" id="CAJNOR010015978">
    <property type="protein sequence ID" value="CAF1683806.1"/>
    <property type="molecule type" value="Genomic_DNA"/>
</dbReference>